<keyword evidence="7 9" id="KW-0496">Mitochondrion</keyword>
<comment type="subcellular location">
    <subcellularLocation>
        <location evidence="9">Mitochondrion inner membrane</location>
        <topology evidence="9">Peripheral membrane protein</topology>
        <orientation evidence="9">Matrix side</orientation>
    </subcellularLocation>
</comment>
<dbReference type="GO" id="GO:0005743">
    <property type="term" value="C:mitochondrial inner membrane"/>
    <property type="evidence" value="ECO:0007669"/>
    <property type="project" value="UniProtKB-SubCell"/>
</dbReference>
<dbReference type="AlphaFoldDB" id="A0A7S0IXR3"/>
<evidence type="ECO:0000256" key="7">
    <source>
        <dbReference type="ARBA" id="ARBA00023128"/>
    </source>
</evidence>
<keyword evidence="4 9" id="KW-0999">Mitochondrion inner membrane</keyword>
<keyword evidence="6 9" id="KW-0249">Electron transport</keyword>
<evidence type="ECO:0000256" key="4">
    <source>
        <dbReference type="ARBA" id="ARBA00022792"/>
    </source>
</evidence>
<dbReference type="Gene3D" id="3.30.160.190">
    <property type="entry name" value="atu1810 like domain"/>
    <property type="match status" value="1"/>
</dbReference>
<keyword evidence="2 9" id="KW-0813">Transport</keyword>
<evidence type="ECO:0000256" key="6">
    <source>
        <dbReference type="ARBA" id="ARBA00022982"/>
    </source>
</evidence>
<keyword evidence="8 9" id="KW-0472">Membrane</keyword>
<evidence type="ECO:0000256" key="9">
    <source>
        <dbReference type="RuleBase" id="RU367010"/>
    </source>
</evidence>
<evidence type="ECO:0000313" key="11">
    <source>
        <dbReference type="EMBL" id="CAD8534844.1"/>
    </source>
</evidence>
<dbReference type="EMBL" id="HBER01020048">
    <property type="protein sequence ID" value="CAD8534844.1"/>
    <property type="molecule type" value="Transcribed_RNA"/>
</dbReference>
<dbReference type="Pfam" id="PF04800">
    <property type="entry name" value="NDUS4"/>
    <property type="match status" value="1"/>
</dbReference>
<keyword evidence="3 9" id="KW-0679">Respiratory chain</keyword>
<evidence type="ECO:0000256" key="8">
    <source>
        <dbReference type="ARBA" id="ARBA00023136"/>
    </source>
</evidence>
<dbReference type="InterPro" id="IPR006885">
    <property type="entry name" value="NADH_UbQ_FeS_4_mit-like"/>
</dbReference>
<dbReference type="InterPro" id="IPR038532">
    <property type="entry name" value="NDUFS4-like_sf"/>
</dbReference>
<reference evidence="11" key="1">
    <citation type="submission" date="2021-01" db="EMBL/GenBank/DDBJ databases">
        <authorList>
            <person name="Corre E."/>
            <person name="Pelletier E."/>
            <person name="Niang G."/>
            <person name="Scheremetjew M."/>
            <person name="Finn R."/>
            <person name="Kale V."/>
            <person name="Holt S."/>
            <person name="Cochrane G."/>
            <person name="Meng A."/>
            <person name="Brown T."/>
            <person name="Cohen L."/>
        </authorList>
    </citation>
    <scope>NUCLEOTIDE SEQUENCE</scope>
    <source>
        <strain evidence="11">RCC1130</strain>
    </source>
</reference>
<dbReference type="GO" id="GO:0022900">
    <property type="term" value="P:electron transport chain"/>
    <property type="evidence" value="ECO:0007669"/>
    <property type="project" value="InterPro"/>
</dbReference>
<gene>
    <name evidence="11" type="ORF">CLEP1334_LOCUS10124</name>
</gene>
<evidence type="ECO:0000256" key="10">
    <source>
        <dbReference type="SAM" id="MobiDB-lite"/>
    </source>
</evidence>
<evidence type="ECO:0000256" key="1">
    <source>
        <dbReference type="ARBA" id="ARBA00005882"/>
    </source>
</evidence>
<protein>
    <recommendedName>
        <fullName evidence="9">NADH dehydrogenase [ubiquinone] iron-sulfur protein 4, mitochondrial</fullName>
    </recommendedName>
</protein>
<feature type="region of interest" description="Disordered" evidence="10">
    <location>
        <begin position="163"/>
        <end position="189"/>
    </location>
</feature>
<accession>A0A7S0IXR3</accession>
<keyword evidence="5 9" id="KW-0809">Transit peptide</keyword>
<proteinExistence type="inferred from homology"/>
<evidence type="ECO:0000256" key="2">
    <source>
        <dbReference type="ARBA" id="ARBA00022448"/>
    </source>
</evidence>
<organism evidence="11">
    <name type="scientific">Calcidiscus leptoporus</name>
    <dbReference type="NCBI Taxonomy" id="127549"/>
    <lineage>
        <taxon>Eukaryota</taxon>
        <taxon>Haptista</taxon>
        <taxon>Haptophyta</taxon>
        <taxon>Prymnesiophyceae</taxon>
        <taxon>Coccolithales</taxon>
        <taxon>Calcidiscaceae</taxon>
        <taxon>Calcidiscus</taxon>
    </lineage>
</organism>
<name>A0A7S0IXR3_9EUKA</name>
<comment type="function">
    <text evidence="9">Accessory subunit of the mitochondrial membrane respiratory chain NADH dehydrogenase (Complex I), that is believed not to be involved in catalysis. Complex I functions in the transfer of electrons from NADH to the respiratory chain. The immediate electron acceptor for the enzyme is believed to be ubiquinone.</text>
</comment>
<comment type="similarity">
    <text evidence="1 9">Belongs to the complex I NDUFS4 subunit family.</text>
</comment>
<dbReference type="PANTHER" id="PTHR12219">
    <property type="entry name" value="NADH-UBIQUINONE OXIDOREDUCTASE"/>
    <property type="match status" value="1"/>
</dbReference>
<evidence type="ECO:0000256" key="5">
    <source>
        <dbReference type="ARBA" id="ARBA00022946"/>
    </source>
</evidence>
<feature type="compositionally biased region" description="Pro residues" evidence="10">
    <location>
        <begin position="180"/>
        <end position="189"/>
    </location>
</feature>
<sequence length="189" mass="21159">MFVRAATQLRSRSVPLACRASRARFSSDALATVDPAASKVSAHVPEQPQADTATVSTFTGAPKEMLDTRVIKIFKPAQGVQNATQNTLMWKIQWEDERTERWTNPLMGWTGTRDPLSNTHMTMEFNSAEEAARFAQRNGWKYEVMEPPSPNLAIASKGPKKYADNFKWKGPKGRNFPALYEPPPPPPKK</sequence>
<evidence type="ECO:0000256" key="3">
    <source>
        <dbReference type="ARBA" id="ARBA00022660"/>
    </source>
</evidence>
<dbReference type="PANTHER" id="PTHR12219:SF8">
    <property type="entry name" value="NADH DEHYDROGENASE [UBIQUINONE] IRON-SULFUR PROTEIN 4, MITOCHONDRIAL"/>
    <property type="match status" value="1"/>
</dbReference>